<dbReference type="PANTHER" id="PTHR12385:SF96">
    <property type="entry name" value="CHOLINE TRANSPORTER-LIKE PROTEIN"/>
    <property type="match status" value="1"/>
</dbReference>
<accession>A0A9P0DQA3</accession>
<feature type="transmembrane region" description="Helical" evidence="6">
    <location>
        <begin position="356"/>
        <end position="387"/>
    </location>
</feature>
<comment type="subcellular location">
    <subcellularLocation>
        <location evidence="6">Cell membrane</location>
        <topology evidence="6">Multi-pass membrane protein</topology>
    </subcellularLocation>
    <subcellularLocation>
        <location evidence="1">Membrane</location>
        <topology evidence="1">Multi-pass membrane protein</topology>
    </subcellularLocation>
</comment>
<dbReference type="GO" id="GO:0005886">
    <property type="term" value="C:plasma membrane"/>
    <property type="evidence" value="ECO:0007669"/>
    <property type="project" value="UniProtKB-SubCell"/>
</dbReference>
<evidence type="ECO:0000313" key="7">
    <source>
        <dbReference type="EMBL" id="CAH1168956.1"/>
    </source>
</evidence>
<dbReference type="Proteomes" id="UP001153712">
    <property type="component" value="Chromosome 2"/>
</dbReference>
<organism evidence="7 8">
    <name type="scientific">Phyllotreta striolata</name>
    <name type="common">Striped flea beetle</name>
    <name type="synonym">Crioceris striolata</name>
    <dbReference type="NCBI Taxonomy" id="444603"/>
    <lineage>
        <taxon>Eukaryota</taxon>
        <taxon>Metazoa</taxon>
        <taxon>Ecdysozoa</taxon>
        <taxon>Arthropoda</taxon>
        <taxon>Hexapoda</taxon>
        <taxon>Insecta</taxon>
        <taxon>Pterygota</taxon>
        <taxon>Neoptera</taxon>
        <taxon>Endopterygota</taxon>
        <taxon>Coleoptera</taxon>
        <taxon>Polyphaga</taxon>
        <taxon>Cucujiformia</taxon>
        <taxon>Chrysomeloidea</taxon>
        <taxon>Chrysomelidae</taxon>
        <taxon>Galerucinae</taxon>
        <taxon>Alticini</taxon>
        <taxon>Phyllotreta</taxon>
    </lineage>
</organism>
<evidence type="ECO:0000256" key="2">
    <source>
        <dbReference type="ARBA" id="ARBA00007168"/>
    </source>
</evidence>
<dbReference type="OrthoDB" id="420519at2759"/>
<dbReference type="Pfam" id="PF04515">
    <property type="entry name" value="Choline_transpo"/>
    <property type="match status" value="1"/>
</dbReference>
<feature type="transmembrane region" description="Helical" evidence="6">
    <location>
        <begin position="217"/>
        <end position="241"/>
    </location>
</feature>
<comment type="similarity">
    <text evidence="2 6">Belongs to the CTL (choline transporter-like) family.</text>
</comment>
<feature type="transmembrane region" description="Helical" evidence="6">
    <location>
        <begin position="408"/>
        <end position="430"/>
    </location>
</feature>
<reference evidence="7" key="1">
    <citation type="submission" date="2022-01" db="EMBL/GenBank/DDBJ databases">
        <authorList>
            <person name="King R."/>
        </authorList>
    </citation>
    <scope>NUCLEOTIDE SEQUENCE</scope>
</reference>
<keyword evidence="5 6" id="KW-0472">Membrane</keyword>
<proteinExistence type="inferred from homology"/>
<evidence type="ECO:0000256" key="3">
    <source>
        <dbReference type="ARBA" id="ARBA00022692"/>
    </source>
</evidence>
<evidence type="ECO:0000313" key="8">
    <source>
        <dbReference type="Proteomes" id="UP001153712"/>
    </source>
</evidence>
<dbReference type="AlphaFoldDB" id="A0A9P0DQA3"/>
<feature type="transmembrane region" description="Helical" evidence="6">
    <location>
        <begin position="499"/>
        <end position="519"/>
    </location>
</feature>
<feature type="transmembrane region" description="Helical" evidence="6">
    <location>
        <begin position="261"/>
        <end position="282"/>
    </location>
</feature>
<feature type="transmembrane region" description="Helical" evidence="6">
    <location>
        <begin position="45"/>
        <end position="65"/>
    </location>
</feature>
<protein>
    <recommendedName>
        <fullName evidence="6">Choline transporter-like protein</fullName>
    </recommendedName>
</protein>
<comment type="function">
    <text evidence="6">Choline transporter.</text>
</comment>
<feature type="transmembrane region" description="Helical" evidence="6">
    <location>
        <begin position="531"/>
        <end position="550"/>
    </location>
</feature>
<dbReference type="PANTHER" id="PTHR12385">
    <property type="entry name" value="CHOLINE TRANSPORTER-LIKE (SLC FAMILY 44)"/>
    <property type="match status" value="1"/>
</dbReference>
<evidence type="ECO:0000256" key="1">
    <source>
        <dbReference type="ARBA" id="ARBA00004141"/>
    </source>
</evidence>
<name>A0A9P0DQA3_PHYSR</name>
<dbReference type="EMBL" id="OU900095">
    <property type="protein sequence ID" value="CAH1168956.1"/>
    <property type="molecule type" value="Genomic_DNA"/>
</dbReference>
<gene>
    <name evidence="7" type="ORF">PHYEVI_LOCUS5528</name>
</gene>
<keyword evidence="8" id="KW-1185">Reference proteome</keyword>
<dbReference type="InterPro" id="IPR007603">
    <property type="entry name" value="Choline_transptr-like"/>
</dbReference>
<keyword evidence="3 6" id="KW-0812">Transmembrane</keyword>
<evidence type="ECO:0000256" key="6">
    <source>
        <dbReference type="RuleBase" id="RU368066"/>
    </source>
</evidence>
<evidence type="ECO:0000256" key="5">
    <source>
        <dbReference type="ARBA" id="ARBA00023136"/>
    </source>
</evidence>
<evidence type="ECO:0000256" key="4">
    <source>
        <dbReference type="ARBA" id="ARBA00022989"/>
    </source>
</evidence>
<dbReference type="GO" id="GO:0022857">
    <property type="term" value="F:transmembrane transporter activity"/>
    <property type="evidence" value="ECO:0007669"/>
    <property type="project" value="UniProtKB-UniRule"/>
</dbReference>
<feature type="transmembrane region" description="Helical" evidence="6">
    <location>
        <begin position="303"/>
        <end position="336"/>
    </location>
</feature>
<sequence length="597" mass="67140">MGESLSKATKPEELVVFKKLPADIPLDNIEIPEKPENRSRTDRKFLIIFGVVILLLLPFLIHSMIMGDLARWRGYDQCGNVCGQNNDKYNAWSCTGQDYTNKPYLQVYGSADNLLLARRECVYSCYENYIKIFSTCYARESFSDDDSTAMQEKSKDLDDADLSSYLNKHAWRIVLACFVSLGKFHGCLVIFSDEKLTSSFVGVGIGMVLLFKNATAAVVWGILGGVLLFGLIVVGVIWYMYFNIEKIIPNSEADSSQMGVLVMAIGFTVIWLVLLCVTIFMYKKVQLVIQLFKEAIKASFAMPLLIFVPLITFFCELIVLVLLGFTSAYILTSGVLTQITYDYLYYASNNVMNFTFFFNLIVAFWITQFIIGIQYMVIAGAVAKWYWSKNKQDLGKPISTSARVVFKFHLGSIAFGSMVITVVAIIRALLSSLAKNNNLKACVDLCMGSIESFVKFLSKNSYILTAMHGKPFFKSGKRAAKIIFHNAVNIASVNYVGDFVLGMAQLLIVLISMLITVGIMQGADSEYSWMVYLIVFFVSLFIAVTFFATFETTVDTLFMCFCEDSLLNDGMSRPYAMSRDLMEFVENSKKLYGEKKD</sequence>
<keyword evidence="4 6" id="KW-1133">Transmembrane helix</keyword>